<proteinExistence type="predicted"/>
<comment type="caution">
    <text evidence="1">The sequence shown here is derived from an EMBL/GenBank/DDBJ whole genome shotgun (WGS) entry which is preliminary data.</text>
</comment>
<reference evidence="1 2" key="2">
    <citation type="submission" date="2007-10" db="EMBL/GenBank/DDBJ databases">
        <authorList>
            <person name="Fulton L."/>
            <person name="Clifton S."/>
            <person name="Fulton B."/>
            <person name="Xu J."/>
            <person name="Minx P."/>
            <person name="Pepin K.H."/>
            <person name="Johnson M."/>
            <person name="Thiruvilangam P."/>
            <person name="Bhonagiri V."/>
            <person name="Nash W.E."/>
            <person name="Wang C."/>
            <person name="Mardis E.R."/>
            <person name="Wilson R.K."/>
        </authorList>
    </citation>
    <scope>NUCLEOTIDE SEQUENCE [LARGE SCALE GENOMIC DNA]</scope>
    <source>
        <strain evidence="1 2">ATCC 27755</strain>
    </source>
</reference>
<dbReference type="STRING" id="411461.DORFOR_02572"/>
<gene>
    <name evidence="1" type="ORF">DORFOR_02572</name>
</gene>
<name>B0G8G4_9FIRM</name>
<sequence>MPCLAFLQVRLPSSSIDKFIIMENCECLVSENGNVSKIS</sequence>
<reference evidence="1 2" key="1">
    <citation type="submission" date="2007-10" db="EMBL/GenBank/DDBJ databases">
        <title>Draft genome sequence of Dorea formicigenerans(ATCC 27755).</title>
        <authorList>
            <person name="Sudarsanam P."/>
            <person name="Ley R."/>
            <person name="Guruge J."/>
            <person name="Turnbaugh P.J."/>
            <person name="Mahowald M."/>
            <person name="Liep D."/>
            <person name="Gordon J."/>
        </authorList>
    </citation>
    <scope>NUCLEOTIDE SEQUENCE [LARGE SCALE GENOMIC DNA]</scope>
    <source>
        <strain evidence="1 2">ATCC 27755</strain>
    </source>
</reference>
<dbReference type="Proteomes" id="UP000005359">
    <property type="component" value="Unassembled WGS sequence"/>
</dbReference>
<dbReference type="EMBL" id="AAXA02000015">
    <property type="protein sequence ID" value="EDR45968.1"/>
    <property type="molecule type" value="Genomic_DNA"/>
</dbReference>
<evidence type="ECO:0000313" key="2">
    <source>
        <dbReference type="Proteomes" id="UP000005359"/>
    </source>
</evidence>
<accession>B0G8G4</accession>
<protein>
    <submittedName>
        <fullName evidence="1">Uncharacterized protein</fullName>
    </submittedName>
</protein>
<evidence type="ECO:0000313" key="1">
    <source>
        <dbReference type="EMBL" id="EDR45968.1"/>
    </source>
</evidence>
<organism evidence="1 2">
    <name type="scientific">Dorea formicigenerans ATCC 27755</name>
    <dbReference type="NCBI Taxonomy" id="411461"/>
    <lineage>
        <taxon>Bacteria</taxon>
        <taxon>Bacillati</taxon>
        <taxon>Bacillota</taxon>
        <taxon>Clostridia</taxon>
        <taxon>Lachnospirales</taxon>
        <taxon>Lachnospiraceae</taxon>
        <taxon>Dorea</taxon>
    </lineage>
</organism>
<dbReference type="PaxDb" id="411461-DORFOR_02572"/>
<dbReference type="AlphaFoldDB" id="B0G8G4"/>